<dbReference type="EMBL" id="GEDV01011802">
    <property type="protein sequence ID" value="JAP76755.1"/>
    <property type="molecule type" value="Transcribed_RNA"/>
</dbReference>
<proteinExistence type="predicted"/>
<organism evidence="1">
    <name type="scientific">Rhipicephalus appendiculatus</name>
    <name type="common">Brown ear tick</name>
    <dbReference type="NCBI Taxonomy" id="34631"/>
    <lineage>
        <taxon>Eukaryota</taxon>
        <taxon>Metazoa</taxon>
        <taxon>Ecdysozoa</taxon>
        <taxon>Arthropoda</taxon>
        <taxon>Chelicerata</taxon>
        <taxon>Arachnida</taxon>
        <taxon>Acari</taxon>
        <taxon>Parasitiformes</taxon>
        <taxon>Ixodida</taxon>
        <taxon>Ixodoidea</taxon>
        <taxon>Ixodidae</taxon>
        <taxon>Rhipicephalinae</taxon>
        <taxon>Rhipicephalus</taxon>
        <taxon>Rhipicephalus</taxon>
    </lineage>
</organism>
<dbReference type="AlphaFoldDB" id="A0A131YE47"/>
<sequence>MLHVGSADVHLTSSAERTGEDLVMVGLIERMQSMKEYRSVIETCRPSSLPMTARLMWKNARKPHVLHCYSTSRGFYLMRTFVFSFHLRSVHLLSQNEPLLALSSSWICSSTVTERTSFGLVLCPTLAQHRRNYRVPTFCRSIEFLRC</sequence>
<reference evidence="1" key="1">
    <citation type="journal article" date="2016" name="Ticks Tick Borne Dis.">
        <title>De novo assembly and annotation of the salivary gland transcriptome of Rhipicephalus appendiculatus male and female ticks during blood feeding.</title>
        <authorList>
            <person name="de Castro M.H."/>
            <person name="de Klerk D."/>
            <person name="Pienaar R."/>
            <person name="Latif A.A."/>
            <person name="Rees D.J."/>
            <person name="Mans B.J."/>
        </authorList>
    </citation>
    <scope>NUCLEOTIDE SEQUENCE</scope>
    <source>
        <tissue evidence="1">Salivary glands</tissue>
    </source>
</reference>
<name>A0A131YE47_RHIAP</name>
<accession>A0A131YE47</accession>
<evidence type="ECO:0000313" key="1">
    <source>
        <dbReference type="EMBL" id="JAP76755.1"/>
    </source>
</evidence>
<protein>
    <submittedName>
        <fullName evidence="1">Uncharacterized protein</fullName>
    </submittedName>
</protein>